<dbReference type="Proteomes" id="UP000320623">
    <property type="component" value="Unassembled WGS sequence"/>
</dbReference>
<reference evidence="2" key="1">
    <citation type="submission" date="2015-11" db="EMBL/GenBank/DDBJ databases">
        <authorList>
            <person name="Varghese N."/>
        </authorList>
    </citation>
    <scope>NUCLEOTIDE SEQUENCE [LARGE SCALE GENOMIC DNA]</scope>
</reference>
<accession>A0A0S4NAV6</accession>
<organism evidence="1 2">
    <name type="scientific">Candidatus Thermokryptus mobilis</name>
    <dbReference type="NCBI Taxonomy" id="1643428"/>
    <lineage>
        <taxon>Bacteria</taxon>
        <taxon>Pseudomonadati</taxon>
        <taxon>Candidatus Kryptoniota</taxon>
        <taxon>Candidatus Thermokryptus</taxon>
    </lineage>
</organism>
<dbReference type="InterPro" id="IPR029032">
    <property type="entry name" value="AhpD-like"/>
</dbReference>
<dbReference type="STRING" id="1643428.GCA_001442855_01719"/>
<dbReference type="EMBL" id="FAOO01000013">
    <property type="protein sequence ID" value="CUU07297.1"/>
    <property type="molecule type" value="Genomic_DNA"/>
</dbReference>
<evidence type="ECO:0000313" key="2">
    <source>
        <dbReference type="Proteomes" id="UP000320623"/>
    </source>
</evidence>
<gene>
    <name evidence="1" type="ORF">JGI1_01755</name>
</gene>
<proteinExistence type="predicted"/>
<keyword evidence="2" id="KW-1185">Reference proteome</keyword>
<dbReference type="SUPFAM" id="SSF69118">
    <property type="entry name" value="AhpD-like"/>
    <property type="match status" value="1"/>
</dbReference>
<dbReference type="AlphaFoldDB" id="A0A0S4NAV6"/>
<dbReference type="Gene3D" id="1.20.1290.10">
    <property type="entry name" value="AhpD-like"/>
    <property type="match status" value="1"/>
</dbReference>
<sequence>MLVQNMNLLHPDLAQWMIMEGYRKVLSRDVLSLKEREVLNVAILTTLGWGDSYIRI</sequence>
<protein>
    <submittedName>
        <fullName evidence="1">Uncharacterized protein</fullName>
    </submittedName>
</protein>
<evidence type="ECO:0000313" key="1">
    <source>
        <dbReference type="EMBL" id="CUU07297.1"/>
    </source>
</evidence>
<dbReference type="RefSeq" id="WP_181180314.1">
    <property type="nucleotide sequence ID" value="NZ_FAOO01000013.1"/>
</dbReference>
<name>A0A0S4NAV6_9BACT</name>